<evidence type="ECO:0000256" key="5">
    <source>
        <dbReference type="ARBA" id="ARBA00023049"/>
    </source>
</evidence>
<keyword evidence="1" id="KW-0645">Protease</keyword>
<keyword evidence="3" id="KW-0378">Hydrolase</keyword>
<protein>
    <submittedName>
        <fullName evidence="8">ThiF family adenylyltransferase</fullName>
    </submittedName>
</protein>
<dbReference type="InterPro" id="IPR028090">
    <property type="entry name" value="JAB_dom_prok"/>
</dbReference>
<dbReference type="RefSeq" id="WP_349803466.1">
    <property type="nucleotide sequence ID" value="NZ_JBEGDP010000001.1"/>
</dbReference>
<dbReference type="EMBL" id="JBEGDP010000001">
    <property type="protein sequence ID" value="MEQ7845770.1"/>
    <property type="molecule type" value="Genomic_DNA"/>
</dbReference>
<keyword evidence="8" id="KW-0808">Transferase</keyword>
<evidence type="ECO:0000256" key="4">
    <source>
        <dbReference type="ARBA" id="ARBA00022833"/>
    </source>
</evidence>
<dbReference type="Gene3D" id="3.40.50.720">
    <property type="entry name" value="NAD(P)-binding Rossmann-like Domain"/>
    <property type="match status" value="1"/>
</dbReference>
<evidence type="ECO:0000259" key="7">
    <source>
        <dbReference type="Pfam" id="PF14464"/>
    </source>
</evidence>
<dbReference type="Proteomes" id="UP001482520">
    <property type="component" value="Unassembled WGS sequence"/>
</dbReference>
<evidence type="ECO:0000256" key="3">
    <source>
        <dbReference type="ARBA" id="ARBA00022801"/>
    </source>
</evidence>
<feature type="domain" description="JAB" evidence="7">
    <location>
        <begin position="32"/>
        <end position="125"/>
    </location>
</feature>
<keyword evidence="5" id="KW-0482">Metalloprotease</keyword>
<dbReference type="SUPFAM" id="SSF69572">
    <property type="entry name" value="Activating enzymes of the ubiquitin-like proteins"/>
    <property type="match status" value="1"/>
</dbReference>
<evidence type="ECO:0000256" key="1">
    <source>
        <dbReference type="ARBA" id="ARBA00022670"/>
    </source>
</evidence>
<evidence type="ECO:0000259" key="6">
    <source>
        <dbReference type="Pfam" id="PF00899"/>
    </source>
</evidence>
<dbReference type="InterPro" id="IPR035985">
    <property type="entry name" value="Ubiquitin-activating_enz"/>
</dbReference>
<evidence type="ECO:0000256" key="2">
    <source>
        <dbReference type="ARBA" id="ARBA00022723"/>
    </source>
</evidence>
<reference evidence="8 9" key="1">
    <citation type="submission" date="2024-02" db="EMBL/GenBank/DDBJ databases">
        <title>Full genome sequence of Nocardioides kribbensis.</title>
        <authorList>
            <person name="Poletto B.L."/>
            <person name="Silva G."/>
            <person name="Galante D."/>
            <person name="Campos K.R."/>
            <person name="Santos M.B.N."/>
            <person name="Sacchi C.T."/>
        </authorList>
    </citation>
    <scope>NUCLEOTIDE SEQUENCE [LARGE SCALE GENOMIC DNA]</scope>
    <source>
        <strain evidence="8 9">O4R</strain>
    </source>
</reference>
<comment type="caution">
    <text evidence="8">The sequence shown here is derived from an EMBL/GenBank/DDBJ whole genome shotgun (WGS) entry which is preliminary data.</text>
</comment>
<dbReference type="PANTHER" id="PTHR43267">
    <property type="entry name" value="TRNA THREONYLCARBAMOYLADENOSINE DEHYDRATASE"/>
    <property type="match status" value="1"/>
</dbReference>
<keyword evidence="2" id="KW-0479">Metal-binding</keyword>
<proteinExistence type="predicted"/>
<sequence length="595" mass="61667">MKSRKTKTTVTTPASPAPRWQITDEALASLDRELATPAPERGAALLAPADTRLVVDVIVDPIPGEQVSYWHSLRLGELLNQRLADQPLLRYVGTAHSHPGGMAWPSLPDHQAFSASVAASGLETGLFPIVVATPTPALRMPEQYGAEHLVDLPHGTLAPYTWRTTHGLDACQMSVMPLRGSIDTALAELSPALTLTAGATVPVEGVGTAWLLVPLDGDTQLDLLVPQSYPESAPLIRCGEGGFASPAWDLSLELGSRLAEAIRAAASTAVRPADARDGIAARLSHHIPTAAADEAKRVAILGCGSVGSTIAELLVRAGVEAFTLVDPDEVSGANLSRGVYAAADIGRDKVDALADRLRAIAPHAMVTTHAAILGEDAPALLRGVDLAIMATDDPAAEAWHSHVLYDAGVPYVSAKLFAKADAGEVAFVVPEAGTACLACATGMTTVGGGSRGAVNYGTGRLDGEPALGADITAVSARATRTALALLHRDTPGPLAEWIAPLLDASRTLNLSCSVVGWGIFSHVALPPMDGPFASLWVNTAPQPACLVCGPDRVAPELPVAAVPAPDDLDALLAELDGLDEAGSVRMPQTPALERS</sequence>
<keyword evidence="9" id="KW-1185">Reference proteome</keyword>
<name>A0ABV1NTE0_9ACTN</name>
<gene>
    <name evidence="8" type="ORF">V6R90_00670</name>
</gene>
<dbReference type="Pfam" id="PF00899">
    <property type="entry name" value="ThiF"/>
    <property type="match status" value="1"/>
</dbReference>
<accession>A0ABV1NTE0</accession>
<evidence type="ECO:0000313" key="8">
    <source>
        <dbReference type="EMBL" id="MEQ7845770.1"/>
    </source>
</evidence>
<keyword evidence="8" id="KW-0548">Nucleotidyltransferase</keyword>
<dbReference type="PANTHER" id="PTHR43267:SF1">
    <property type="entry name" value="TRNA THREONYLCARBAMOYLADENOSINE DEHYDRATASE"/>
    <property type="match status" value="1"/>
</dbReference>
<dbReference type="Pfam" id="PF14464">
    <property type="entry name" value="Prok-JAB"/>
    <property type="match status" value="1"/>
</dbReference>
<dbReference type="SUPFAM" id="SSF102712">
    <property type="entry name" value="JAB1/MPN domain"/>
    <property type="match status" value="1"/>
</dbReference>
<dbReference type="InterPro" id="IPR000594">
    <property type="entry name" value="ThiF_NAD_FAD-bd"/>
</dbReference>
<feature type="domain" description="THIF-type NAD/FAD binding fold" evidence="6">
    <location>
        <begin position="295"/>
        <end position="442"/>
    </location>
</feature>
<evidence type="ECO:0000313" key="9">
    <source>
        <dbReference type="Proteomes" id="UP001482520"/>
    </source>
</evidence>
<dbReference type="InterPro" id="IPR045886">
    <property type="entry name" value="ThiF/MoeB/HesA"/>
</dbReference>
<organism evidence="8 9">
    <name type="scientific">Nocardioides kribbensis</name>
    <dbReference type="NCBI Taxonomy" id="305517"/>
    <lineage>
        <taxon>Bacteria</taxon>
        <taxon>Bacillati</taxon>
        <taxon>Actinomycetota</taxon>
        <taxon>Actinomycetes</taxon>
        <taxon>Propionibacteriales</taxon>
        <taxon>Nocardioidaceae</taxon>
        <taxon>Nocardioides</taxon>
    </lineage>
</organism>
<dbReference type="GO" id="GO:0016779">
    <property type="term" value="F:nucleotidyltransferase activity"/>
    <property type="evidence" value="ECO:0007669"/>
    <property type="project" value="UniProtKB-KW"/>
</dbReference>
<keyword evidence="4" id="KW-0862">Zinc</keyword>